<keyword evidence="1" id="KW-1133">Transmembrane helix</keyword>
<evidence type="ECO:0000313" key="3">
    <source>
        <dbReference type="EMBL" id="KRO73193.1"/>
    </source>
</evidence>
<dbReference type="PANTHER" id="PTHR43031:SF18">
    <property type="entry name" value="RHODANESE-RELATED SULFURTRANSFERASES"/>
    <property type="match status" value="1"/>
</dbReference>
<dbReference type="InterPro" id="IPR001763">
    <property type="entry name" value="Rhodanese-like_dom"/>
</dbReference>
<organism evidence="3 4">
    <name type="scientific">OM182 bacterium BACL3 MAG-120507-bin80</name>
    <dbReference type="NCBI Taxonomy" id="1655577"/>
    <lineage>
        <taxon>Bacteria</taxon>
        <taxon>Pseudomonadati</taxon>
        <taxon>Pseudomonadota</taxon>
        <taxon>Gammaproteobacteria</taxon>
        <taxon>OMG group</taxon>
        <taxon>OM182 clade</taxon>
    </lineage>
</organism>
<reference evidence="3 4" key="1">
    <citation type="submission" date="2015-10" db="EMBL/GenBank/DDBJ databases">
        <title>Metagenome-Assembled Genomes uncover a global brackish microbiome.</title>
        <authorList>
            <person name="Hugerth L.W."/>
            <person name="Larsson J."/>
            <person name="Alneberg J."/>
            <person name="Lindh M.V."/>
            <person name="Legrand C."/>
            <person name="Pinhassi J."/>
            <person name="Andersson A.F."/>
        </authorList>
    </citation>
    <scope>NUCLEOTIDE SEQUENCE [LARGE SCALE GENOMIC DNA]</scope>
    <source>
        <strain evidence="3">BACL4 MAG-120507-bin80</strain>
    </source>
</reference>
<proteinExistence type="predicted"/>
<accession>A0A0R2SED6</accession>
<feature type="domain" description="Rhodanese" evidence="2">
    <location>
        <begin position="67"/>
        <end position="157"/>
    </location>
</feature>
<protein>
    <recommendedName>
        <fullName evidence="2">Rhodanese domain-containing protein</fullName>
    </recommendedName>
</protein>
<dbReference type="CDD" id="cd00158">
    <property type="entry name" value="RHOD"/>
    <property type="match status" value="1"/>
</dbReference>
<keyword evidence="1" id="KW-0812">Transmembrane</keyword>
<dbReference type="InterPro" id="IPR050229">
    <property type="entry name" value="GlpE_sulfurtransferase"/>
</dbReference>
<feature type="transmembrane region" description="Helical" evidence="1">
    <location>
        <begin position="31"/>
        <end position="48"/>
    </location>
</feature>
<dbReference type="AlphaFoldDB" id="A0A0R2SED6"/>
<evidence type="ECO:0000313" key="4">
    <source>
        <dbReference type="Proteomes" id="UP000051934"/>
    </source>
</evidence>
<dbReference type="InterPro" id="IPR036873">
    <property type="entry name" value="Rhodanese-like_dom_sf"/>
</dbReference>
<dbReference type="EMBL" id="LIBB01000020">
    <property type="protein sequence ID" value="KRO73193.1"/>
    <property type="molecule type" value="Genomic_DNA"/>
</dbReference>
<dbReference type="Proteomes" id="UP000051934">
    <property type="component" value="Unassembled WGS sequence"/>
</dbReference>
<gene>
    <name evidence="3" type="ORF">ABR69_04880</name>
</gene>
<comment type="caution">
    <text evidence="3">The sequence shown here is derived from an EMBL/GenBank/DDBJ whole genome shotgun (WGS) entry which is preliminary data.</text>
</comment>
<sequence length="158" mass="17232">MDSCGVYTCHPYLPLHIGFSMAQFIEFLSNHPILVGCWLAAFIGIMVYHQRTGSKGASPAQAITLINRSDALVVDIRDKKDFDEGHIVDALHIPAAKLEQRVAELSKQKGKPIVVVCKHGQQAGDSVKKIESAGHDPVYKLNGGMAEWKGQSLPVVTK</sequence>
<dbReference type="Pfam" id="PF00581">
    <property type="entry name" value="Rhodanese"/>
    <property type="match status" value="1"/>
</dbReference>
<evidence type="ECO:0000259" key="2">
    <source>
        <dbReference type="PROSITE" id="PS50206"/>
    </source>
</evidence>
<evidence type="ECO:0000256" key="1">
    <source>
        <dbReference type="SAM" id="Phobius"/>
    </source>
</evidence>
<keyword evidence="1" id="KW-0472">Membrane</keyword>
<dbReference type="SMART" id="SM00450">
    <property type="entry name" value="RHOD"/>
    <property type="match status" value="1"/>
</dbReference>
<dbReference type="PANTHER" id="PTHR43031">
    <property type="entry name" value="FAD-DEPENDENT OXIDOREDUCTASE"/>
    <property type="match status" value="1"/>
</dbReference>
<dbReference type="SUPFAM" id="SSF52821">
    <property type="entry name" value="Rhodanese/Cell cycle control phosphatase"/>
    <property type="match status" value="1"/>
</dbReference>
<dbReference type="PROSITE" id="PS50206">
    <property type="entry name" value="RHODANESE_3"/>
    <property type="match status" value="1"/>
</dbReference>
<name>A0A0R2SED6_9GAMM</name>
<dbReference type="Gene3D" id="3.40.250.10">
    <property type="entry name" value="Rhodanese-like domain"/>
    <property type="match status" value="1"/>
</dbReference>